<proteinExistence type="inferred from homology"/>
<evidence type="ECO:0000313" key="3">
    <source>
        <dbReference type="Proteomes" id="UP000222056"/>
    </source>
</evidence>
<dbReference type="EMBL" id="FNWJ01000001">
    <property type="protein sequence ID" value="SEH10528.1"/>
    <property type="molecule type" value="Genomic_DNA"/>
</dbReference>
<sequence length="315" mass="32504">MIGIDAGGTKILGVVLDPNRAVEHELRTTWRERTTDATVELLIEFCRELEKAVGEVQAFGFGLPALVPSARGAIPYSTHLPLEGVDFRVRAAQALGRPVAVDNDVNCALRGEVAMGAAVDRQNVVMLTLGTGIGGALLLDGQLYRGARGFAAELGHIPIAKDGPPCQGKCPGRGCLEALASGGALGRAARELAERDPESTLGQALLAGAEIDGALVTDLALAGDRQAQALIATVGEHLGVGLAAFANAFDPELILIGGGLARAGELLLGPARRVLEQRALPAIREQVQVELAGLGERAGAIGAAIMAAELCAREE</sequence>
<keyword evidence="3" id="KW-1185">Reference proteome</keyword>
<dbReference type="PROSITE" id="PS01125">
    <property type="entry name" value="ROK"/>
    <property type="match status" value="1"/>
</dbReference>
<dbReference type="InterPro" id="IPR000600">
    <property type="entry name" value="ROK"/>
</dbReference>
<keyword evidence="2" id="KW-0418">Kinase</keyword>
<dbReference type="GO" id="GO:0016301">
    <property type="term" value="F:kinase activity"/>
    <property type="evidence" value="ECO:0007669"/>
    <property type="project" value="UniProtKB-KW"/>
</dbReference>
<dbReference type="Gene3D" id="3.30.420.40">
    <property type="match status" value="2"/>
</dbReference>
<keyword evidence="2" id="KW-0808">Transferase</keyword>
<evidence type="ECO:0000313" key="2">
    <source>
        <dbReference type="EMBL" id="SEH10528.1"/>
    </source>
</evidence>
<comment type="similarity">
    <text evidence="1">Belongs to the ROK (NagC/XylR) family.</text>
</comment>
<dbReference type="PANTHER" id="PTHR18964">
    <property type="entry name" value="ROK (REPRESSOR, ORF, KINASE) FAMILY"/>
    <property type="match status" value="1"/>
</dbReference>
<dbReference type="SUPFAM" id="SSF53067">
    <property type="entry name" value="Actin-like ATPase domain"/>
    <property type="match status" value="1"/>
</dbReference>
<evidence type="ECO:0000256" key="1">
    <source>
        <dbReference type="ARBA" id="ARBA00006479"/>
    </source>
</evidence>
<dbReference type="Proteomes" id="UP000222056">
    <property type="component" value="Unassembled WGS sequence"/>
</dbReference>
<dbReference type="AlphaFoldDB" id="A0A1H6FK39"/>
<accession>A0A1H6FK39</accession>
<dbReference type="InterPro" id="IPR049874">
    <property type="entry name" value="ROK_cs"/>
</dbReference>
<protein>
    <submittedName>
        <fullName evidence="2">Glucokinase</fullName>
    </submittedName>
</protein>
<dbReference type="InterPro" id="IPR043129">
    <property type="entry name" value="ATPase_NBD"/>
</dbReference>
<dbReference type="PANTHER" id="PTHR18964:SF149">
    <property type="entry name" value="BIFUNCTIONAL UDP-N-ACETYLGLUCOSAMINE 2-EPIMERASE_N-ACETYLMANNOSAMINE KINASE"/>
    <property type="match status" value="1"/>
</dbReference>
<organism evidence="2 3">
    <name type="scientific">Thermoleophilum album</name>
    <dbReference type="NCBI Taxonomy" id="29539"/>
    <lineage>
        <taxon>Bacteria</taxon>
        <taxon>Bacillati</taxon>
        <taxon>Actinomycetota</taxon>
        <taxon>Thermoleophilia</taxon>
        <taxon>Thermoleophilales</taxon>
        <taxon>Thermoleophilaceae</taxon>
        <taxon>Thermoleophilum</taxon>
    </lineage>
</organism>
<dbReference type="STRING" id="29539.SAMN02745716_0389"/>
<gene>
    <name evidence="2" type="ORF">SAMN02745716_0389</name>
</gene>
<dbReference type="Pfam" id="PF00480">
    <property type="entry name" value="ROK"/>
    <property type="match status" value="1"/>
</dbReference>
<name>A0A1H6FK39_THEAL</name>
<reference evidence="3" key="1">
    <citation type="submission" date="2016-10" db="EMBL/GenBank/DDBJ databases">
        <authorList>
            <person name="Varghese N."/>
            <person name="Submissions S."/>
        </authorList>
    </citation>
    <scope>NUCLEOTIDE SEQUENCE [LARGE SCALE GENOMIC DNA]</scope>
    <source>
        <strain evidence="3">ATCC 35263</strain>
    </source>
</reference>